<accession>A0A6B0QUY1</accession>
<sequence>MFKETMLLVLGSGRVRPGLGLALGGNPTLELVQNLHPAESPWDRVGAGKWGAGSRYRSTVPARGPEADCMGRNFPYQS</sequence>
<reference evidence="1" key="1">
    <citation type="submission" date="2019-10" db="EMBL/GenBank/DDBJ databases">
        <title>The sequence and de novo assembly of the wild yak genome.</title>
        <authorList>
            <person name="Liu Y."/>
        </authorList>
    </citation>
    <scope>NUCLEOTIDE SEQUENCE [LARGE SCALE GENOMIC DNA]</scope>
    <source>
        <strain evidence="1">WY2019</strain>
    </source>
</reference>
<gene>
    <name evidence="1" type="ORF">E5288_WYG000333</name>
</gene>
<proteinExistence type="predicted"/>
<evidence type="ECO:0000313" key="1">
    <source>
        <dbReference type="EMBL" id="MXQ79424.1"/>
    </source>
</evidence>
<protein>
    <submittedName>
        <fullName evidence="1">Uncharacterized protein</fullName>
    </submittedName>
</protein>
<evidence type="ECO:0000313" key="2">
    <source>
        <dbReference type="Proteomes" id="UP000322234"/>
    </source>
</evidence>
<comment type="caution">
    <text evidence="1">The sequence shown here is derived from an EMBL/GenBank/DDBJ whole genome shotgun (WGS) entry which is preliminary data.</text>
</comment>
<dbReference type="EMBL" id="VBQZ03000001">
    <property type="protein sequence ID" value="MXQ79424.1"/>
    <property type="molecule type" value="Genomic_DNA"/>
</dbReference>
<dbReference type="Proteomes" id="UP000322234">
    <property type="component" value="Unassembled WGS sequence"/>
</dbReference>
<organism evidence="1 2">
    <name type="scientific">Bos mutus</name>
    <name type="common">wild yak</name>
    <dbReference type="NCBI Taxonomy" id="72004"/>
    <lineage>
        <taxon>Eukaryota</taxon>
        <taxon>Metazoa</taxon>
        <taxon>Chordata</taxon>
        <taxon>Craniata</taxon>
        <taxon>Vertebrata</taxon>
        <taxon>Euteleostomi</taxon>
        <taxon>Mammalia</taxon>
        <taxon>Eutheria</taxon>
        <taxon>Laurasiatheria</taxon>
        <taxon>Artiodactyla</taxon>
        <taxon>Ruminantia</taxon>
        <taxon>Pecora</taxon>
        <taxon>Bovidae</taxon>
        <taxon>Bovinae</taxon>
        <taxon>Bos</taxon>
    </lineage>
</organism>
<keyword evidence="2" id="KW-1185">Reference proteome</keyword>
<name>A0A6B0QUY1_9CETA</name>
<dbReference type="AlphaFoldDB" id="A0A6B0QUY1"/>